<dbReference type="GO" id="GO:0031593">
    <property type="term" value="F:polyubiquitin modification-dependent protein binding"/>
    <property type="evidence" value="ECO:0007669"/>
    <property type="project" value="TreeGrafter"/>
</dbReference>
<dbReference type="GO" id="GO:0034098">
    <property type="term" value="C:VCP-NPL4-UFD1 AAA ATPase complex"/>
    <property type="evidence" value="ECO:0007669"/>
    <property type="project" value="TreeGrafter"/>
</dbReference>
<protein>
    <recommendedName>
        <fullName evidence="7">Ubiquitin fusion degradation protein 1</fullName>
    </recommendedName>
</protein>
<organism evidence="5 6">
    <name type="scientific">Plasmodium gonderi</name>
    <dbReference type="NCBI Taxonomy" id="77519"/>
    <lineage>
        <taxon>Eukaryota</taxon>
        <taxon>Sar</taxon>
        <taxon>Alveolata</taxon>
        <taxon>Apicomplexa</taxon>
        <taxon>Aconoidasida</taxon>
        <taxon>Haemosporida</taxon>
        <taxon>Plasmodiidae</taxon>
        <taxon>Plasmodium</taxon>
        <taxon>Plasmodium (Plasmodium)</taxon>
    </lineage>
</organism>
<dbReference type="GO" id="GO:0006511">
    <property type="term" value="P:ubiquitin-dependent protein catabolic process"/>
    <property type="evidence" value="ECO:0007669"/>
    <property type="project" value="InterPro"/>
</dbReference>
<dbReference type="OrthoDB" id="422728at2759"/>
<dbReference type="OMA" id="LIFPTRH"/>
<evidence type="ECO:0000259" key="3">
    <source>
        <dbReference type="Pfam" id="PF03152"/>
    </source>
</evidence>
<keyword evidence="2" id="KW-0833">Ubl conjugation pathway</keyword>
<dbReference type="AlphaFoldDB" id="A0A1Y1JFJ6"/>
<dbReference type="GeneID" id="39748031"/>
<evidence type="ECO:0000313" key="5">
    <source>
        <dbReference type="EMBL" id="GAW81309.1"/>
    </source>
</evidence>
<keyword evidence="6" id="KW-1185">Reference proteome</keyword>
<dbReference type="InterPro" id="IPR055417">
    <property type="entry name" value="UFD1_N1"/>
</dbReference>
<dbReference type="PANTHER" id="PTHR12555">
    <property type="entry name" value="UBIQUITIN FUSION DEGRADATON PROTEIN 1"/>
    <property type="match status" value="1"/>
</dbReference>
<dbReference type="EMBL" id="BDQF01000011">
    <property type="protein sequence ID" value="GAW81309.1"/>
    <property type="molecule type" value="Genomic_DNA"/>
</dbReference>
<dbReference type="Pfam" id="PF24842">
    <property type="entry name" value="UFD1_N2"/>
    <property type="match status" value="1"/>
</dbReference>
<dbReference type="PANTHER" id="PTHR12555:SF13">
    <property type="entry name" value="UBIQUITIN RECOGNITION FACTOR IN ER-ASSOCIATED DEGRADATION PROTEIN 1"/>
    <property type="match status" value="1"/>
</dbReference>
<dbReference type="Gene3D" id="3.10.330.10">
    <property type="match status" value="1"/>
</dbReference>
<comment type="similarity">
    <text evidence="1">Belongs to the UFD1 family.</text>
</comment>
<comment type="caution">
    <text evidence="5">The sequence shown here is derived from an EMBL/GenBank/DDBJ whole genome shotgun (WGS) entry which is preliminary data.</text>
</comment>
<dbReference type="Proteomes" id="UP000195521">
    <property type="component" value="Unassembled WGS sequence"/>
</dbReference>
<feature type="domain" description="Ubiquitin fusion degradation protein UFD1 N-terminal subdomain 2" evidence="4">
    <location>
        <begin position="168"/>
        <end position="239"/>
    </location>
</feature>
<evidence type="ECO:0000256" key="1">
    <source>
        <dbReference type="ARBA" id="ARBA00006043"/>
    </source>
</evidence>
<feature type="domain" description="Ubiquitin fusion degradation protein UFD1 N-terminal subdomain 1" evidence="3">
    <location>
        <begin position="66"/>
        <end position="156"/>
    </location>
</feature>
<evidence type="ECO:0000313" key="6">
    <source>
        <dbReference type="Proteomes" id="UP000195521"/>
    </source>
</evidence>
<sequence>MDDDFARAVNKFNSNLGIYNKNSFMKDLNGRKEKNEKKDKIDEKNINKLKEDLELHYIHNSNNKICQKFLTLPVNSKSDKLKDHSDKVILPVSILKILEKGFYRNEVEFPYTFSLKNVQNNYITHVCVLEFSSNEGIIHVSENVKENLGIKENNGIVRLLVTYANVPKCDFIKFEPLNENTNNIKLMKNLLQNELSLNYSTLTLGDYVHINNLSFYISELEPDNAVSLINTDITVDICEGSSFSEYKKNTLSNSVNDFYEPINTTDVTINSIIKKGMKKYKYIFHYSILELLKKDKVQIHIFINPSDNTNNNFDMYISFPPYDSVSNVLHHLHIDDFSKEIKINKDVIRKSLMLHFACFAKQLEEKSTEIALQENGVLIMPQNDDPFLEYILDQFFPHIMYIAISSTEEKELQYSLSLKVHSNDETEIMKEEKARDNFKYSSTINNSNTMNCTAINPIPNCNNNQTFIKCNNCLKDILENNMNMHQIHCLKNISICNICKKSFLKKDILNHTHCGICNEGLNVSDVDKHNHTWHTKIKCVCQKYFYKKQFIFHQALFCPKKIIFCSYCNIFTMSCTNMYNEDYILANFLDKFDHKENFIAKSVNYYIHLLHTNFSYFIKYINHTEHEKYCGSKSVNCTLCKTNMYRNTYLDHLMFFHNKDKQESFTIINENMNV</sequence>
<accession>A0A1Y1JFJ6</accession>
<name>A0A1Y1JFJ6_PLAGO</name>
<dbReference type="InterPro" id="IPR042299">
    <property type="entry name" value="Ufd1-like_Nn"/>
</dbReference>
<gene>
    <name evidence="5" type="ORF">PGO_100660</name>
</gene>
<dbReference type="InterPro" id="IPR055418">
    <property type="entry name" value="UFD1_N2"/>
</dbReference>
<dbReference type="Gene3D" id="2.40.40.50">
    <property type="entry name" value="Ubiquitin fusion degradation protein UFD1, N-terminal domain"/>
    <property type="match status" value="1"/>
</dbReference>
<evidence type="ECO:0008006" key="7">
    <source>
        <dbReference type="Google" id="ProtNLM"/>
    </source>
</evidence>
<evidence type="ECO:0000259" key="4">
    <source>
        <dbReference type="Pfam" id="PF24842"/>
    </source>
</evidence>
<proteinExistence type="inferred from homology"/>
<dbReference type="Pfam" id="PF03152">
    <property type="entry name" value="UFD1_N1"/>
    <property type="match status" value="1"/>
</dbReference>
<dbReference type="RefSeq" id="XP_028543898.1">
    <property type="nucleotide sequence ID" value="XM_028688097.1"/>
</dbReference>
<dbReference type="InterPro" id="IPR004854">
    <property type="entry name" value="Ufd1-like"/>
</dbReference>
<dbReference type="GO" id="GO:0036503">
    <property type="term" value="P:ERAD pathway"/>
    <property type="evidence" value="ECO:0007669"/>
    <property type="project" value="TreeGrafter"/>
</dbReference>
<evidence type="ECO:0000256" key="2">
    <source>
        <dbReference type="ARBA" id="ARBA00022786"/>
    </source>
</evidence>
<reference evidence="6" key="1">
    <citation type="submission" date="2017-04" db="EMBL/GenBank/DDBJ databases">
        <title>Plasmodium gonderi genome.</title>
        <authorList>
            <person name="Arisue N."/>
            <person name="Honma H."/>
            <person name="Kawai S."/>
            <person name="Tougan T."/>
            <person name="Tanabe K."/>
            <person name="Horii T."/>
        </authorList>
    </citation>
    <scope>NUCLEOTIDE SEQUENCE [LARGE SCALE GENOMIC DNA]</scope>
    <source>
        <strain evidence="6">ATCC 30045</strain>
    </source>
</reference>